<dbReference type="Gene3D" id="3.30.450.40">
    <property type="match status" value="1"/>
</dbReference>
<evidence type="ECO:0000313" key="7">
    <source>
        <dbReference type="Proteomes" id="UP000194632"/>
    </source>
</evidence>
<evidence type="ECO:0000256" key="3">
    <source>
        <dbReference type="ARBA" id="ARBA00023015"/>
    </source>
</evidence>
<feature type="domain" description="ANTAR" evidence="5">
    <location>
        <begin position="141"/>
        <end position="202"/>
    </location>
</feature>
<keyword evidence="7" id="KW-1185">Reference proteome</keyword>
<keyword evidence="4" id="KW-0804">Transcription</keyword>
<dbReference type="InterPro" id="IPR029016">
    <property type="entry name" value="GAF-like_dom_sf"/>
</dbReference>
<proteinExistence type="predicted"/>
<evidence type="ECO:0000259" key="5">
    <source>
        <dbReference type="PROSITE" id="PS50921"/>
    </source>
</evidence>
<dbReference type="GO" id="GO:0016301">
    <property type="term" value="F:kinase activity"/>
    <property type="evidence" value="ECO:0007669"/>
    <property type="project" value="UniProtKB-KW"/>
</dbReference>
<organism evidence="6 7">
    <name type="scientific">Gordonia lacunae</name>
    <dbReference type="NCBI Taxonomy" id="417102"/>
    <lineage>
        <taxon>Bacteria</taxon>
        <taxon>Bacillati</taxon>
        <taxon>Actinomycetota</taxon>
        <taxon>Actinomycetes</taxon>
        <taxon>Mycobacteriales</taxon>
        <taxon>Gordoniaceae</taxon>
        <taxon>Gordonia</taxon>
    </lineage>
</organism>
<evidence type="ECO:0000256" key="4">
    <source>
        <dbReference type="ARBA" id="ARBA00023163"/>
    </source>
</evidence>
<dbReference type="STRING" id="417102.CA982_04260"/>
<dbReference type="Pfam" id="PF03861">
    <property type="entry name" value="ANTAR"/>
    <property type="match status" value="1"/>
</dbReference>
<keyword evidence="1" id="KW-0808">Transferase</keyword>
<keyword evidence="3" id="KW-0805">Transcription regulation</keyword>
<dbReference type="SMART" id="SM01012">
    <property type="entry name" value="ANTAR"/>
    <property type="match status" value="1"/>
</dbReference>
<name>A0A243QFK6_9ACTN</name>
<gene>
    <name evidence="6" type="ORF">CA982_04260</name>
</gene>
<dbReference type="PROSITE" id="PS50921">
    <property type="entry name" value="ANTAR"/>
    <property type="match status" value="1"/>
</dbReference>
<dbReference type="InterPro" id="IPR036388">
    <property type="entry name" value="WH-like_DNA-bd_sf"/>
</dbReference>
<accession>A0A243QFK6</accession>
<dbReference type="GO" id="GO:0003723">
    <property type="term" value="F:RNA binding"/>
    <property type="evidence" value="ECO:0007669"/>
    <property type="project" value="InterPro"/>
</dbReference>
<dbReference type="SUPFAM" id="SSF55781">
    <property type="entry name" value="GAF domain-like"/>
    <property type="match status" value="1"/>
</dbReference>
<protein>
    <recommendedName>
        <fullName evidence="5">ANTAR domain-containing protein</fullName>
    </recommendedName>
</protein>
<dbReference type="OrthoDB" id="4629915at2"/>
<keyword evidence="2" id="KW-0418">Kinase</keyword>
<dbReference type="InterPro" id="IPR011006">
    <property type="entry name" value="CheY-like_superfamily"/>
</dbReference>
<dbReference type="Gene3D" id="1.10.10.10">
    <property type="entry name" value="Winged helix-like DNA-binding domain superfamily/Winged helix DNA-binding domain"/>
    <property type="match status" value="1"/>
</dbReference>
<dbReference type="Proteomes" id="UP000194632">
    <property type="component" value="Unassembled WGS sequence"/>
</dbReference>
<reference evidence="6 7" key="1">
    <citation type="submission" date="2017-05" db="EMBL/GenBank/DDBJ databases">
        <title>Biotechnological potential of actinobacteria isolated from South African environments.</title>
        <authorList>
            <person name="Le Roes-Hill M."/>
            <person name="Prins A."/>
            <person name="Durrell K.A."/>
        </authorList>
    </citation>
    <scope>NUCLEOTIDE SEQUENCE [LARGE SCALE GENOMIC DNA]</scope>
    <source>
        <strain evidence="6">BS2</strain>
    </source>
</reference>
<evidence type="ECO:0000256" key="1">
    <source>
        <dbReference type="ARBA" id="ARBA00022679"/>
    </source>
</evidence>
<dbReference type="InterPro" id="IPR005561">
    <property type="entry name" value="ANTAR"/>
</dbReference>
<sequence>MLLEVTEAAVRVLPGVDHAGVTLVTRRGSADRLAQLTSTAATGPVPKTVDALQEAHDEGPCFDAIWRERTIRIDDVEFETRWPAFVDSVRRETPVRSSLSMQLFIGDHELGALNLYSETPRLASPSLEDHANDLATHAAIALLEARRGQQFRSALASRDVIGQAKGMLMERFSVDAADAFSLLKRLSQERNIPLAQLAEHVIAAEKPPRT</sequence>
<evidence type="ECO:0000313" key="6">
    <source>
        <dbReference type="EMBL" id="OUC80461.1"/>
    </source>
</evidence>
<dbReference type="Pfam" id="PF13185">
    <property type="entry name" value="GAF_2"/>
    <property type="match status" value="1"/>
</dbReference>
<dbReference type="InterPro" id="IPR003018">
    <property type="entry name" value="GAF"/>
</dbReference>
<comment type="caution">
    <text evidence="6">The sequence shown here is derived from an EMBL/GenBank/DDBJ whole genome shotgun (WGS) entry which is preliminary data.</text>
</comment>
<dbReference type="SUPFAM" id="SSF52172">
    <property type="entry name" value="CheY-like"/>
    <property type="match status" value="1"/>
</dbReference>
<dbReference type="PIRSF" id="PIRSF036625">
    <property type="entry name" value="GAF_ANTAR"/>
    <property type="match status" value="1"/>
</dbReference>
<evidence type="ECO:0000256" key="2">
    <source>
        <dbReference type="ARBA" id="ARBA00022777"/>
    </source>
</evidence>
<dbReference type="AlphaFoldDB" id="A0A243QFK6"/>
<dbReference type="InterPro" id="IPR012074">
    <property type="entry name" value="GAF_ANTAR"/>
</dbReference>
<dbReference type="EMBL" id="NGFO01000003">
    <property type="protein sequence ID" value="OUC80461.1"/>
    <property type="molecule type" value="Genomic_DNA"/>
</dbReference>